<organism evidence="1 2">
    <name type="scientific">Pseudahrensia aquimaris</name>
    <dbReference type="NCBI Taxonomy" id="744461"/>
    <lineage>
        <taxon>Bacteria</taxon>
        <taxon>Pseudomonadati</taxon>
        <taxon>Pseudomonadota</taxon>
        <taxon>Alphaproteobacteria</taxon>
        <taxon>Hyphomicrobiales</taxon>
        <taxon>Ahrensiaceae</taxon>
        <taxon>Pseudahrensia</taxon>
    </lineage>
</organism>
<gene>
    <name evidence="1" type="ORF">ACFQ14_01890</name>
</gene>
<name>A0ABW3FEE1_9HYPH</name>
<protein>
    <recommendedName>
        <fullName evidence="3">Lipoprotein</fullName>
    </recommendedName>
</protein>
<dbReference type="RefSeq" id="WP_377210999.1">
    <property type="nucleotide sequence ID" value="NZ_JBHTJV010000002.1"/>
</dbReference>
<evidence type="ECO:0000313" key="2">
    <source>
        <dbReference type="Proteomes" id="UP001597101"/>
    </source>
</evidence>
<dbReference type="EMBL" id="JBHTJV010000002">
    <property type="protein sequence ID" value="MFD0915149.1"/>
    <property type="molecule type" value="Genomic_DNA"/>
</dbReference>
<accession>A0ABW3FEE1</accession>
<comment type="caution">
    <text evidence="1">The sequence shown here is derived from an EMBL/GenBank/DDBJ whole genome shotgun (WGS) entry which is preliminary data.</text>
</comment>
<keyword evidence="2" id="KW-1185">Reference proteome</keyword>
<dbReference type="Proteomes" id="UP001597101">
    <property type="component" value="Unassembled WGS sequence"/>
</dbReference>
<evidence type="ECO:0000313" key="1">
    <source>
        <dbReference type="EMBL" id="MFD0915149.1"/>
    </source>
</evidence>
<evidence type="ECO:0008006" key="3">
    <source>
        <dbReference type="Google" id="ProtNLM"/>
    </source>
</evidence>
<reference evidence="2" key="1">
    <citation type="journal article" date="2019" name="Int. J. Syst. Evol. Microbiol.">
        <title>The Global Catalogue of Microorganisms (GCM) 10K type strain sequencing project: providing services to taxonomists for standard genome sequencing and annotation.</title>
        <authorList>
            <consortium name="The Broad Institute Genomics Platform"/>
            <consortium name="The Broad Institute Genome Sequencing Center for Infectious Disease"/>
            <person name="Wu L."/>
            <person name="Ma J."/>
        </authorList>
    </citation>
    <scope>NUCLEOTIDE SEQUENCE [LARGE SCALE GENOMIC DNA]</scope>
    <source>
        <strain evidence="2">CCUG 60023</strain>
    </source>
</reference>
<sequence>MNRLFAVMLALLMNFGCTDSKIRHNELIEKIELARLAGDECLVALDERKVSLLYADMLLDISAENLREMRSAFYSRALDRWQKVLEDDGECYGAICREVKMVVRRFNLNQDSDDPITLPSPD</sequence>
<proteinExistence type="predicted"/>